<evidence type="ECO:0000313" key="2">
    <source>
        <dbReference type="EMBL" id="UUX33130.1"/>
    </source>
</evidence>
<evidence type="ECO:0000313" key="3">
    <source>
        <dbReference type="Proteomes" id="UP001315967"/>
    </source>
</evidence>
<dbReference type="RefSeq" id="WP_313792632.1">
    <property type="nucleotide sequence ID" value="NZ_CP102453.1"/>
</dbReference>
<protein>
    <submittedName>
        <fullName evidence="2">Uncharacterized protein</fullName>
    </submittedName>
</protein>
<feature type="signal peptide" evidence="1">
    <location>
        <begin position="1"/>
        <end position="21"/>
    </location>
</feature>
<dbReference type="EMBL" id="CP102453">
    <property type="protein sequence ID" value="UUX33130.1"/>
    <property type="molecule type" value="Genomic_DNA"/>
</dbReference>
<reference evidence="2 3" key="1">
    <citation type="submission" date="2022-08" db="EMBL/GenBank/DDBJ databases">
        <title>Aerococcaceae sp. nov isolated from spoiled eye mask.</title>
        <authorList>
            <person name="Zhou G."/>
            <person name="Xie X.-B."/>
            <person name="Shi Q.-S."/>
            <person name="Wang Y.-S."/>
            <person name="Wen X."/>
            <person name="Peng H."/>
            <person name="Yang X.-J."/>
            <person name="Tao H.-B."/>
            <person name="Huang X.-M."/>
        </authorList>
    </citation>
    <scope>NUCLEOTIDE SEQUENCE [LARGE SCALE GENOMIC DNA]</scope>
    <source>
        <strain evidence="3">DM20194951</strain>
    </source>
</reference>
<organism evidence="2 3">
    <name type="scientific">Fundicoccus culcitae</name>
    <dbReference type="NCBI Taxonomy" id="2969821"/>
    <lineage>
        <taxon>Bacteria</taxon>
        <taxon>Bacillati</taxon>
        <taxon>Bacillota</taxon>
        <taxon>Bacilli</taxon>
        <taxon>Lactobacillales</taxon>
        <taxon>Aerococcaceae</taxon>
        <taxon>Fundicoccus</taxon>
    </lineage>
</organism>
<proteinExistence type="predicted"/>
<name>A0ABY5P3E2_9LACT</name>
<keyword evidence="1" id="KW-0732">Signal</keyword>
<gene>
    <name evidence="2" type="ORF">NRE15_09470</name>
</gene>
<accession>A0ABY5P3E2</accession>
<sequence length="240" mass="27390">MRNWIVCLAGIFILGGSGVSAQTSVLDEWAAMDSYEMVVGRDYYVVDSENQRMLVIFDIGRDSETYAYYYPEARLADMVYYYEEDFDVVNTFDVALEDFYDKVGTLSEIVDGRYVLLDEAYHESLFENYFERLLDFEAVATTEGDVVSLEFMASAELTEAYVRFAPFDADALTAFELVLEVNEADQTVVAYENYATEDQAATIKREFAEAFEPVPMRGEVPYLLAEDFDEIVLDLGLPLY</sequence>
<evidence type="ECO:0000256" key="1">
    <source>
        <dbReference type="SAM" id="SignalP"/>
    </source>
</evidence>
<keyword evidence="3" id="KW-1185">Reference proteome</keyword>
<dbReference type="Proteomes" id="UP001315967">
    <property type="component" value="Chromosome"/>
</dbReference>
<feature type="chain" id="PRO_5047154764" evidence="1">
    <location>
        <begin position="22"/>
        <end position="240"/>
    </location>
</feature>